<proteinExistence type="predicted"/>
<sequence length="137" mass="14924">MGGIEVGLIFAVRAGLRHGIHWPATLMAALAAALLALGVLEQYIAMWKNRNVEGISFLFCAIDALGDVTSIIAVIFEPNLKVVGLVAYSVETEHSRIYRDTLPRDQITLQDLPSSTSVFRTPSSLRDRSRVAPSTSE</sequence>
<feature type="region of interest" description="Disordered" evidence="5">
    <location>
        <begin position="118"/>
        <end position="137"/>
    </location>
</feature>
<accession>A0AAE0TMF8</accession>
<evidence type="ECO:0000256" key="4">
    <source>
        <dbReference type="ARBA" id="ARBA00023136"/>
    </source>
</evidence>
<feature type="transmembrane region" description="Helical" evidence="6">
    <location>
        <begin position="52"/>
        <end position="76"/>
    </location>
</feature>
<organism evidence="7 8">
    <name type="scientific">Recurvomyces mirabilis</name>
    <dbReference type="NCBI Taxonomy" id="574656"/>
    <lineage>
        <taxon>Eukaryota</taxon>
        <taxon>Fungi</taxon>
        <taxon>Dikarya</taxon>
        <taxon>Ascomycota</taxon>
        <taxon>Pezizomycotina</taxon>
        <taxon>Dothideomycetes</taxon>
        <taxon>Dothideomycetidae</taxon>
        <taxon>Mycosphaerellales</taxon>
        <taxon>Teratosphaeriaceae</taxon>
        <taxon>Recurvomyces</taxon>
    </lineage>
</organism>
<dbReference type="Gene3D" id="1.20.1280.290">
    <property type="match status" value="1"/>
</dbReference>
<protein>
    <submittedName>
        <fullName evidence="7">Uncharacterized protein</fullName>
    </submittedName>
</protein>
<evidence type="ECO:0000313" key="7">
    <source>
        <dbReference type="EMBL" id="KAK3669632.1"/>
    </source>
</evidence>
<evidence type="ECO:0000313" key="8">
    <source>
        <dbReference type="Proteomes" id="UP001274830"/>
    </source>
</evidence>
<evidence type="ECO:0000256" key="1">
    <source>
        <dbReference type="ARBA" id="ARBA00004141"/>
    </source>
</evidence>
<keyword evidence="4 6" id="KW-0472">Membrane</keyword>
<evidence type="ECO:0000256" key="3">
    <source>
        <dbReference type="ARBA" id="ARBA00022989"/>
    </source>
</evidence>
<dbReference type="InterPro" id="IPR006603">
    <property type="entry name" value="PQ-loop_rpt"/>
</dbReference>
<evidence type="ECO:0000256" key="2">
    <source>
        <dbReference type="ARBA" id="ARBA00022692"/>
    </source>
</evidence>
<name>A0AAE0TMF8_9PEZI</name>
<comment type="subcellular location">
    <subcellularLocation>
        <location evidence="1">Membrane</location>
        <topology evidence="1">Multi-pass membrane protein</topology>
    </subcellularLocation>
</comment>
<feature type="transmembrane region" description="Helical" evidence="6">
    <location>
        <begin position="20"/>
        <end position="40"/>
    </location>
</feature>
<dbReference type="Proteomes" id="UP001274830">
    <property type="component" value="Unassembled WGS sequence"/>
</dbReference>
<gene>
    <name evidence="7" type="ORF">LTR78_010507</name>
</gene>
<reference evidence="7" key="1">
    <citation type="submission" date="2023-07" db="EMBL/GenBank/DDBJ databases">
        <title>Black Yeasts Isolated from many extreme environments.</title>
        <authorList>
            <person name="Coleine C."/>
            <person name="Stajich J.E."/>
            <person name="Selbmann L."/>
        </authorList>
    </citation>
    <scope>NUCLEOTIDE SEQUENCE</scope>
    <source>
        <strain evidence="7">CCFEE 5485</strain>
    </source>
</reference>
<dbReference type="EMBL" id="JAUTXT010000077">
    <property type="protein sequence ID" value="KAK3669632.1"/>
    <property type="molecule type" value="Genomic_DNA"/>
</dbReference>
<keyword evidence="3 6" id="KW-1133">Transmembrane helix</keyword>
<dbReference type="AlphaFoldDB" id="A0AAE0TMF8"/>
<keyword evidence="2 6" id="KW-0812">Transmembrane</keyword>
<keyword evidence="8" id="KW-1185">Reference proteome</keyword>
<evidence type="ECO:0000256" key="6">
    <source>
        <dbReference type="SAM" id="Phobius"/>
    </source>
</evidence>
<evidence type="ECO:0000256" key="5">
    <source>
        <dbReference type="SAM" id="MobiDB-lite"/>
    </source>
</evidence>
<dbReference type="GO" id="GO:0016020">
    <property type="term" value="C:membrane"/>
    <property type="evidence" value="ECO:0007669"/>
    <property type="project" value="UniProtKB-SubCell"/>
</dbReference>
<comment type="caution">
    <text evidence="7">The sequence shown here is derived from an EMBL/GenBank/DDBJ whole genome shotgun (WGS) entry which is preliminary data.</text>
</comment>
<dbReference type="Pfam" id="PF04193">
    <property type="entry name" value="PQ-loop"/>
    <property type="match status" value="1"/>
</dbReference>